<proteinExistence type="predicted"/>
<comment type="caution">
    <text evidence="1">The sequence shown here is derived from an EMBL/GenBank/DDBJ whole genome shotgun (WGS) entry which is preliminary data.</text>
</comment>
<sequence>MNSKAHFENTKREKWKQLRNEKHDLVRIRKKQKMIEKETKKQHEERLKY</sequence>
<dbReference type="Proteomes" id="UP001153678">
    <property type="component" value="Unassembled WGS sequence"/>
</dbReference>
<dbReference type="EMBL" id="CAMKVN010000941">
    <property type="protein sequence ID" value="CAI2172444.1"/>
    <property type="molecule type" value="Genomic_DNA"/>
</dbReference>
<evidence type="ECO:0000313" key="2">
    <source>
        <dbReference type="Proteomes" id="UP001153678"/>
    </source>
</evidence>
<reference evidence="1" key="1">
    <citation type="submission" date="2022-08" db="EMBL/GenBank/DDBJ databases">
        <authorList>
            <person name="Kallberg Y."/>
            <person name="Tangrot J."/>
            <person name="Rosling A."/>
        </authorList>
    </citation>
    <scope>NUCLEOTIDE SEQUENCE</scope>
    <source>
        <strain evidence="1">Wild A</strain>
    </source>
</reference>
<gene>
    <name evidence="1" type="ORF">FWILDA_LOCUS5582</name>
</gene>
<protein>
    <submittedName>
        <fullName evidence="1">16357_t:CDS:1</fullName>
    </submittedName>
</protein>
<name>A0A9W4SLA0_9GLOM</name>
<organism evidence="1 2">
    <name type="scientific">Funneliformis geosporum</name>
    <dbReference type="NCBI Taxonomy" id="1117311"/>
    <lineage>
        <taxon>Eukaryota</taxon>
        <taxon>Fungi</taxon>
        <taxon>Fungi incertae sedis</taxon>
        <taxon>Mucoromycota</taxon>
        <taxon>Glomeromycotina</taxon>
        <taxon>Glomeromycetes</taxon>
        <taxon>Glomerales</taxon>
        <taxon>Glomeraceae</taxon>
        <taxon>Funneliformis</taxon>
    </lineage>
</organism>
<keyword evidence="2" id="KW-1185">Reference proteome</keyword>
<dbReference type="AlphaFoldDB" id="A0A9W4SLA0"/>
<evidence type="ECO:0000313" key="1">
    <source>
        <dbReference type="EMBL" id="CAI2172444.1"/>
    </source>
</evidence>
<accession>A0A9W4SLA0</accession>